<gene>
    <name evidence="9" type="primary">LOC132534674</name>
</gene>
<protein>
    <submittedName>
        <fullName evidence="9">Tripartite motif-containing protein 75-like</fullName>
    </submittedName>
</protein>
<dbReference type="InterPro" id="IPR013320">
    <property type="entry name" value="ConA-like_dom_sf"/>
</dbReference>
<dbReference type="InterPro" id="IPR050143">
    <property type="entry name" value="TRIM/RBCC"/>
</dbReference>
<keyword evidence="8" id="KW-1185">Reference proteome</keyword>
<dbReference type="Pfam" id="PF15227">
    <property type="entry name" value="zf-C3HC4_4"/>
    <property type="match status" value="1"/>
</dbReference>
<dbReference type="PROSITE" id="PS50188">
    <property type="entry name" value="B302_SPRY"/>
    <property type="match status" value="1"/>
</dbReference>
<evidence type="ECO:0000259" key="6">
    <source>
        <dbReference type="PROSITE" id="PS50119"/>
    </source>
</evidence>
<dbReference type="InterPro" id="IPR001870">
    <property type="entry name" value="B30.2/SPRY"/>
</dbReference>
<evidence type="ECO:0000256" key="3">
    <source>
        <dbReference type="ARBA" id="ARBA00022833"/>
    </source>
</evidence>
<dbReference type="PROSITE" id="PS00518">
    <property type="entry name" value="ZF_RING_1"/>
    <property type="match status" value="1"/>
</dbReference>
<dbReference type="PRINTS" id="PR01407">
    <property type="entry name" value="BUTYPHLNCDUF"/>
</dbReference>
<evidence type="ECO:0000256" key="1">
    <source>
        <dbReference type="ARBA" id="ARBA00022723"/>
    </source>
</evidence>
<organism evidence="8 9">
    <name type="scientific">Erinaceus europaeus</name>
    <name type="common">Western European hedgehog</name>
    <dbReference type="NCBI Taxonomy" id="9365"/>
    <lineage>
        <taxon>Eukaryota</taxon>
        <taxon>Metazoa</taxon>
        <taxon>Chordata</taxon>
        <taxon>Craniata</taxon>
        <taxon>Vertebrata</taxon>
        <taxon>Euteleostomi</taxon>
        <taxon>Mammalia</taxon>
        <taxon>Eutheria</taxon>
        <taxon>Laurasiatheria</taxon>
        <taxon>Eulipotyphla</taxon>
        <taxon>Erinaceidae</taxon>
        <taxon>Erinaceinae</taxon>
        <taxon>Erinaceus</taxon>
    </lineage>
</organism>
<dbReference type="SMART" id="SM00184">
    <property type="entry name" value="RING"/>
    <property type="match status" value="1"/>
</dbReference>
<dbReference type="Proteomes" id="UP001652624">
    <property type="component" value="Chromosome 19"/>
</dbReference>
<dbReference type="InterPro" id="IPR000315">
    <property type="entry name" value="Znf_B-box"/>
</dbReference>
<feature type="domain" description="B30.2/SPRY" evidence="7">
    <location>
        <begin position="267"/>
        <end position="396"/>
    </location>
</feature>
<dbReference type="PROSITE" id="PS50119">
    <property type="entry name" value="ZF_BBOX"/>
    <property type="match status" value="1"/>
</dbReference>
<dbReference type="Gene3D" id="3.30.160.60">
    <property type="entry name" value="Classic Zinc Finger"/>
    <property type="match status" value="1"/>
</dbReference>
<evidence type="ECO:0000313" key="9">
    <source>
        <dbReference type="RefSeq" id="XP_060035123.1"/>
    </source>
</evidence>
<keyword evidence="1" id="KW-0479">Metal-binding</keyword>
<dbReference type="SUPFAM" id="SSF49899">
    <property type="entry name" value="Concanavalin A-like lectins/glucanases"/>
    <property type="match status" value="1"/>
</dbReference>
<keyword evidence="2 4" id="KW-0863">Zinc-finger</keyword>
<accession>A0ABM3WEY1</accession>
<dbReference type="Gene3D" id="3.30.40.10">
    <property type="entry name" value="Zinc/RING finger domain, C3HC4 (zinc finger)"/>
    <property type="match status" value="1"/>
</dbReference>
<feature type="domain" description="B box-type" evidence="6">
    <location>
        <begin position="82"/>
        <end position="123"/>
    </location>
</feature>
<evidence type="ECO:0000259" key="7">
    <source>
        <dbReference type="PROSITE" id="PS50188"/>
    </source>
</evidence>
<evidence type="ECO:0000256" key="4">
    <source>
        <dbReference type="PROSITE-ProRule" id="PRU00024"/>
    </source>
</evidence>
<evidence type="ECO:0000259" key="5">
    <source>
        <dbReference type="PROSITE" id="PS50089"/>
    </source>
</evidence>
<dbReference type="Gene3D" id="2.60.120.920">
    <property type="match status" value="1"/>
</dbReference>
<dbReference type="PANTHER" id="PTHR24103">
    <property type="entry name" value="E3 UBIQUITIN-PROTEIN LIGASE TRIM"/>
    <property type="match status" value="1"/>
</dbReference>
<sequence length="396" mass="46244">MLAEFNCPICLACMREPVTIKCGHNFCQSCLQQCWEHPPDSSSCPVCRHLCQKGHWITNRKLARMIDNTQFIQTSSNEVRQQEENLCERHNQVLSLFCEEDLEVLCPGFVQAHDQKDHHVRSLEEAASYYRHKVNGSTTLLMEHLAKLEEVEERQYIMFQEVKDQISKQKSEIASDLEQLAELVDSDKEAAVSRVTQEKDNNLQRIDKNITDFKDCISITEALFQEVSKRSVMPDMNILSDTKRIHHQCESLEVPIVCSFQIRRERCSFPPQISALEKIEQKFRAEVTLDLHTAHPLLCVSKDKRSVILRMRRSEDLQRQQTPPLDLEVLGSEEFHSGRYYWEVQVNDKPSWAIGLCSHFPSSRGQQQPRSGLNRRWWTCKMETMWQEVPVLFLWP</sequence>
<evidence type="ECO:0000256" key="2">
    <source>
        <dbReference type="ARBA" id="ARBA00022771"/>
    </source>
</evidence>
<dbReference type="InterPro" id="IPR013083">
    <property type="entry name" value="Znf_RING/FYVE/PHD"/>
</dbReference>
<dbReference type="SUPFAM" id="SSF57845">
    <property type="entry name" value="B-box zinc-binding domain"/>
    <property type="match status" value="1"/>
</dbReference>
<keyword evidence="3" id="KW-0862">Zinc</keyword>
<name>A0ABM3WEY1_ERIEU</name>
<dbReference type="InterPro" id="IPR003879">
    <property type="entry name" value="Butyrophylin_SPRY"/>
</dbReference>
<dbReference type="GeneID" id="132534674"/>
<dbReference type="PROSITE" id="PS50089">
    <property type="entry name" value="ZF_RING_2"/>
    <property type="match status" value="1"/>
</dbReference>
<dbReference type="RefSeq" id="XP_060035123.1">
    <property type="nucleotide sequence ID" value="XM_060179140.1"/>
</dbReference>
<reference evidence="9" key="1">
    <citation type="submission" date="2025-08" db="UniProtKB">
        <authorList>
            <consortium name="RefSeq"/>
        </authorList>
    </citation>
    <scope>IDENTIFICATION</scope>
</reference>
<dbReference type="InterPro" id="IPR043136">
    <property type="entry name" value="B30.2/SPRY_sf"/>
</dbReference>
<dbReference type="SUPFAM" id="SSF57850">
    <property type="entry name" value="RING/U-box"/>
    <property type="match status" value="1"/>
</dbReference>
<proteinExistence type="predicted"/>
<evidence type="ECO:0000313" key="8">
    <source>
        <dbReference type="Proteomes" id="UP001652624"/>
    </source>
</evidence>
<feature type="domain" description="RING-type" evidence="5">
    <location>
        <begin position="7"/>
        <end position="48"/>
    </location>
</feature>
<dbReference type="InterPro" id="IPR017907">
    <property type="entry name" value="Znf_RING_CS"/>
</dbReference>
<dbReference type="InterPro" id="IPR001841">
    <property type="entry name" value="Znf_RING"/>
</dbReference>